<dbReference type="PANTHER" id="PTHR12461">
    <property type="entry name" value="HYPOXIA-INDUCIBLE FACTOR 1 ALPHA INHIBITOR-RELATED"/>
    <property type="match status" value="1"/>
</dbReference>
<evidence type="ECO:0000313" key="3">
    <source>
        <dbReference type="Proteomes" id="UP001365542"/>
    </source>
</evidence>
<dbReference type="Gene3D" id="2.60.120.650">
    <property type="entry name" value="Cupin"/>
    <property type="match status" value="1"/>
</dbReference>
<dbReference type="AlphaFoldDB" id="A0AAV9WZK2"/>
<keyword evidence="3" id="KW-1185">Reference proteome</keyword>
<sequence length="371" mass="41651">MGFAIRHASRRLYSTASRKSKLKSFDVFPADTAHSFAIHRRFLNSSDSNGITPTKFTDNIFTPLLPAFTNWFLPTSATTSRLNIPYLLSHLHPQSQSQTPTFDENVRPNADPLLPIEITTPDGIVEQGMLPYTAFLGYLSAPSIHPDSPKLYLAQHPPPDFLLPDVPAPFSSLGFTIRPQQPNISQDGEVLINGEGIYEDGSPEEMVDIYSSSLWMSRASMVTNTPLHRDPNDNIFVQLSGRKVIRCLPPHIGDAVFRMLAETGWTVSSDPNGRIRDGLLDPREAEVFDAIVWGGVAEEEIMKGVRREYWRDVGEIELGDEMYESVVERGEGVFIPRGWWHAVRSLVPGDIEEQERGEVATVVASMNWWFR</sequence>
<reference evidence="2 3" key="1">
    <citation type="submission" date="2019-10" db="EMBL/GenBank/DDBJ databases">
        <authorList>
            <person name="Palmer J.M."/>
        </authorList>
    </citation>
    <scope>NUCLEOTIDE SEQUENCE [LARGE SCALE GENOMIC DNA]</scope>
    <source>
        <strain evidence="2 3">TWF694</strain>
    </source>
</reference>
<gene>
    <name evidence="2" type="ORF">TWF694_003449</name>
</gene>
<dbReference type="InterPro" id="IPR041667">
    <property type="entry name" value="Cupin_8"/>
</dbReference>
<name>A0AAV9WZK2_9PEZI</name>
<dbReference type="PANTHER" id="PTHR12461:SF105">
    <property type="entry name" value="HYPOXIA-INDUCIBLE FACTOR 1-ALPHA INHIBITOR"/>
    <property type="match status" value="1"/>
</dbReference>
<accession>A0AAV9WZK2</accession>
<dbReference type="PROSITE" id="PS51184">
    <property type="entry name" value="JMJC"/>
    <property type="match status" value="1"/>
</dbReference>
<dbReference type="SMART" id="SM00558">
    <property type="entry name" value="JmjC"/>
    <property type="match status" value="1"/>
</dbReference>
<organism evidence="2 3">
    <name type="scientific">Orbilia ellipsospora</name>
    <dbReference type="NCBI Taxonomy" id="2528407"/>
    <lineage>
        <taxon>Eukaryota</taxon>
        <taxon>Fungi</taxon>
        <taxon>Dikarya</taxon>
        <taxon>Ascomycota</taxon>
        <taxon>Pezizomycotina</taxon>
        <taxon>Orbiliomycetes</taxon>
        <taxon>Orbiliales</taxon>
        <taxon>Orbiliaceae</taxon>
        <taxon>Orbilia</taxon>
    </lineage>
</organism>
<dbReference type="EMBL" id="JAVHJO010000013">
    <property type="protein sequence ID" value="KAK6530077.1"/>
    <property type="molecule type" value="Genomic_DNA"/>
</dbReference>
<protein>
    <recommendedName>
        <fullName evidence="1">JmjC domain-containing protein</fullName>
    </recommendedName>
</protein>
<dbReference type="SUPFAM" id="SSF51197">
    <property type="entry name" value="Clavaminate synthase-like"/>
    <property type="match status" value="1"/>
</dbReference>
<dbReference type="Proteomes" id="UP001365542">
    <property type="component" value="Unassembled WGS sequence"/>
</dbReference>
<comment type="caution">
    <text evidence="2">The sequence shown here is derived from an EMBL/GenBank/DDBJ whole genome shotgun (WGS) entry which is preliminary data.</text>
</comment>
<feature type="domain" description="JmjC" evidence="1">
    <location>
        <begin position="145"/>
        <end position="371"/>
    </location>
</feature>
<evidence type="ECO:0000313" key="2">
    <source>
        <dbReference type="EMBL" id="KAK6530077.1"/>
    </source>
</evidence>
<dbReference type="InterPro" id="IPR003347">
    <property type="entry name" value="JmjC_dom"/>
</dbReference>
<dbReference type="Pfam" id="PF13621">
    <property type="entry name" value="Cupin_8"/>
    <property type="match status" value="1"/>
</dbReference>
<evidence type="ECO:0000259" key="1">
    <source>
        <dbReference type="PROSITE" id="PS51184"/>
    </source>
</evidence>
<proteinExistence type="predicted"/>